<dbReference type="SUPFAM" id="SSF48403">
    <property type="entry name" value="Ankyrin repeat"/>
    <property type="match status" value="1"/>
</dbReference>
<dbReference type="Pfam" id="PF12796">
    <property type="entry name" value="Ank_2"/>
    <property type="match status" value="1"/>
</dbReference>
<dbReference type="Gene3D" id="1.25.40.20">
    <property type="entry name" value="Ankyrin repeat-containing domain"/>
    <property type="match status" value="1"/>
</dbReference>
<accession>A0A6A5AH78</accession>
<dbReference type="InterPro" id="IPR002110">
    <property type="entry name" value="Ankyrin_rpt"/>
</dbReference>
<organism evidence="1 2">
    <name type="scientific">Aphanomyces astaci</name>
    <name type="common">Crayfish plague agent</name>
    <dbReference type="NCBI Taxonomy" id="112090"/>
    <lineage>
        <taxon>Eukaryota</taxon>
        <taxon>Sar</taxon>
        <taxon>Stramenopiles</taxon>
        <taxon>Oomycota</taxon>
        <taxon>Saprolegniomycetes</taxon>
        <taxon>Saprolegniales</taxon>
        <taxon>Verrucalvaceae</taxon>
        <taxon>Aphanomyces</taxon>
    </lineage>
</organism>
<reference evidence="1 2" key="1">
    <citation type="submission" date="2019-06" db="EMBL/GenBank/DDBJ databases">
        <title>Genomics analysis of Aphanomyces spp. identifies a new class of oomycete effector associated with host adaptation.</title>
        <authorList>
            <person name="Gaulin E."/>
        </authorList>
    </citation>
    <scope>NUCLEOTIDE SEQUENCE [LARGE SCALE GENOMIC DNA]</scope>
    <source>
        <strain evidence="1 2">E</strain>
    </source>
</reference>
<dbReference type="PANTHER" id="PTHR46586">
    <property type="entry name" value="ANKYRIN REPEAT-CONTAINING PROTEIN"/>
    <property type="match status" value="1"/>
</dbReference>
<evidence type="ECO:0000313" key="1">
    <source>
        <dbReference type="EMBL" id="KAF0748824.1"/>
    </source>
</evidence>
<evidence type="ECO:0000313" key="2">
    <source>
        <dbReference type="Proteomes" id="UP000469452"/>
    </source>
</evidence>
<dbReference type="PANTHER" id="PTHR46586:SF3">
    <property type="entry name" value="ANKYRIN REPEAT-CONTAINING PROTEIN"/>
    <property type="match status" value="1"/>
</dbReference>
<dbReference type="Proteomes" id="UP000469452">
    <property type="component" value="Unassembled WGS sequence"/>
</dbReference>
<comment type="caution">
    <text evidence="1">The sequence shown here is derived from an EMBL/GenBank/DDBJ whole genome shotgun (WGS) entry which is preliminary data.</text>
</comment>
<dbReference type="InterPro" id="IPR052050">
    <property type="entry name" value="SecEffector_AnkRepeat"/>
</dbReference>
<feature type="non-terminal residue" evidence="1">
    <location>
        <position position="288"/>
    </location>
</feature>
<dbReference type="AlphaFoldDB" id="A0A6A5AH78"/>
<name>A0A6A5AH78_APHAT</name>
<sequence>MASIGQFQDGRTFEALAFRKLGRPYIHHKLCTFPHLTLRRNRDVLQPYLVQDSYKERVHRWVSYHPHTRDILALHAAYVGDLHLLECLHQSEYLSSTLLLWDVAASTNQLPVLGFLVQINHMGCSSRSIGWAASQGSLDAIWFIHNHLTDRKFDADAWEFGVQRGDIATAECLIAIGAFHPNRIHLAAQYNHLELLVWLIDRQLEAFNNPVLIDTAAAYGHLEIVKYLVHHGFPRTARAMDQAMRNNHMHVVEFLNSCRCYDTLVFILNWSDMENESTHESIINVELV</sequence>
<dbReference type="EMBL" id="VJMI01013003">
    <property type="protein sequence ID" value="KAF0748824.1"/>
    <property type="molecule type" value="Genomic_DNA"/>
</dbReference>
<dbReference type="InterPro" id="IPR036770">
    <property type="entry name" value="Ankyrin_rpt-contain_sf"/>
</dbReference>
<dbReference type="VEuPathDB" id="FungiDB:H257_17976"/>
<protein>
    <submittedName>
        <fullName evidence="1">Uncharacterized protein</fullName>
    </submittedName>
</protein>
<proteinExistence type="predicted"/>
<gene>
    <name evidence="1" type="ORF">AaE_007237</name>
</gene>